<evidence type="ECO:0000313" key="2">
    <source>
        <dbReference type="Proteomes" id="UP000199766"/>
    </source>
</evidence>
<protein>
    <submittedName>
        <fullName evidence="1">Adenylate kinase</fullName>
    </submittedName>
</protein>
<proteinExistence type="predicted"/>
<gene>
    <name evidence="1" type="ORF">SAMN02982919_02162</name>
</gene>
<dbReference type="GO" id="GO:0016301">
    <property type="term" value="F:kinase activity"/>
    <property type="evidence" value="ECO:0007669"/>
    <property type="project" value="UniProtKB-KW"/>
</dbReference>
<dbReference type="Pfam" id="PF13238">
    <property type="entry name" value="AAA_18"/>
    <property type="match status" value="1"/>
</dbReference>
<dbReference type="AlphaFoldDB" id="A0A1H9NBN0"/>
<dbReference type="EMBL" id="FOGD01000007">
    <property type="protein sequence ID" value="SER33376.1"/>
    <property type="molecule type" value="Genomic_DNA"/>
</dbReference>
<dbReference type="STRING" id="180197.SAMN02982919_02162"/>
<name>A0A1H9NBN0_9BURK</name>
<accession>A0A1H9NBN0</accession>
<dbReference type="InterPro" id="IPR027417">
    <property type="entry name" value="P-loop_NTPase"/>
</dbReference>
<dbReference type="Proteomes" id="UP000199766">
    <property type="component" value="Unassembled WGS sequence"/>
</dbReference>
<evidence type="ECO:0000313" key="1">
    <source>
        <dbReference type="EMBL" id="SER33376.1"/>
    </source>
</evidence>
<dbReference type="Gene3D" id="3.40.50.300">
    <property type="entry name" value="P-loop containing nucleotide triphosphate hydrolases"/>
    <property type="match status" value="1"/>
</dbReference>
<keyword evidence="2" id="KW-1185">Reference proteome</keyword>
<keyword evidence="1" id="KW-0808">Transferase</keyword>
<keyword evidence="1" id="KW-0418">Kinase</keyword>
<dbReference type="RefSeq" id="WP_177172874.1">
    <property type="nucleotide sequence ID" value="NZ_FOGD01000007.1"/>
</dbReference>
<reference evidence="1 2" key="1">
    <citation type="submission" date="2016-10" db="EMBL/GenBank/DDBJ databases">
        <authorList>
            <person name="de Groot N.N."/>
        </authorList>
    </citation>
    <scope>NUCLEOTIDE SEQUENCE [LARGE SCALE GENOMIC DNA]</scope>
    <source>
        <strain evidence="1 2">ATCC 35958</strain>
    </source>
</reference>
<sequence length="184" mass="20336">MQNPVIFLIGLHGVGKSTIGKILAAKQGFKHISIGDLGRLLRKNKIPKGYSLRFLRLLAKHERGERMAPELVNALMEEIRAVVHLRGVVVDGFPAEPMHVLSLPTGSTVVHLTCPEQERVQRLAHRSECTARKWHCGIESRRDEQVEAVFSVAQESRILRTQVIASEGDPQAIAGQVLAASFPI</sequence>
<organism evidence="1 2">
    <name type="scientific">Giesbergeria anulus</name>
    <dbReference type="NCBI Taxonomy" id="180197"/>
    <lineage>
        <taxon>Bacteria</taxon>
        <taxon>Pseudomonadati</taxon>
        <taxon>Pseudomonadota</taxon>
        <taxon>Betaproteobacteria</taxon>
        <taxon>Burkholderiales</taxon>
        <taxon>Comamonadaceae</taxon>
        <taxon>Giesbergeria</taxon>
    </lineage>
</organism>
<dbReference type="SUPFAM" id="SSF52540">
    <property type="entry name" value="P-loop containing nucleoside triphosphate hydrolases"/>
    <property type="match status" value="1"/>
</dbReference>